<evidence type="ECO:0000256" key="3">
    <source>
        <dbReference type="ARBA" id="ARBA00022755"/>
    </source>
</evidence>
<gene>
    <name evidence="6" type="ORF">FQN60_012654</name>
</gene>
<dbReference type="SUPFAM" id="SSF82697">
    <property type="entry name" value="PurS-like"/>
    <property type="match status" value="1"/>
</dbReference>
<dbReference type="Pfam" id="PF18076">
    <property type="entry name" value="FGAR-AT_N"/>
    <property type="match status" value="1"/>
</dbReference>
<reference evidence="6 7" key="1">
    <citation type="submission" date="2019-08" db="EMBL/GenBank/DDBJ databases">
        <title>A chromosome-level genome assembly, high-density linkage maps, and genome scans reveal the genomic architecture of hybrid incompatibilities underlying speciation via character displacement in darters (Percidae: Etheostominae).</title>
        <authorList>
            <person name="Moran R.L."/>
            <person name="Catchen J.M."/>
            <person name="Fuller R.C."/>
        </authorList>
    </citation>
    <scope>NUCLEOTIDE SEQUENCE [LARGE SCALE GENOMIC DNA]</scope>
    <source>
        <strain evidence="6">EspeVRDwgs_2016</strain>
        <tissue evidence="6">Muscle</tissue>
    </source>
</reference>
<evidence type="ECO:0000256" key="1">
    <source>
        <dbReference type="ARBA" id="ARBA00022598"/>
    </source>
</evidence>
<evidence type="ECO:0000256" key="4">
    <source>
        <dbReference type="ARBA" id="ARBA00022840"/>
    </source>
</evidence>
<name>A0A5J5D767_9PERO</name>
<keyword evidence="2" id="KW-0547">Nucleotide-binding</keyword>
<evidence type="ECO:0000256" key="2">
    <source>
        <dbReference type="ARBA" id="ARBA00022741"/>
    </source>
</evidence>
<dbReference type="AlphaFoldDB" id="A0A5J5D767"/>
<dbReference type="GO" id="GO:0005737">
    <property type="term" value="C:cytoplasm"/>
    <property type="evidence" value="ECO:0007669"/>
    <property type="project" value="TreeGrafter"/>
</dbReference>
<dbReference type="GO" id="GO:0006164">
    <property type="term" value="P:purine nucleotide biosynthetic process"/>
    <property type="evidence" value="ECO:0007669"/>
    <property type="project" value="UniProtKB-KW"/>
</dbReference>
<evidence type="ECO:0000313" key="6">
    <source>
        <dbReference type="EMBL" id="KAA8589289.1"/>
    </source>
</evidence>
<keyword evidence="3" id="KW-0658">Purine biosynthesis</keyword>
<evidence type="ECO:0000313" key="7">
    <source>
        <dbReference type="Proteomes" id="UP000327493"/>
    </source>
</evidence>
<proteinExistence type="predicted"/>
<sequence>GSHVGLETVLLSVCKPLQPNHLQSIQRHQTFLQDERRWAASQLFILNKRSTAEAATPIMAVVRFYSNEVVSGRAIQRAAKLYPQLSITTELCYNVELTGCQRLSAEQTEVLLWLFRPPLQAEPLSEEPNLTEGSGEKLVEIGPRLNFSTAWSTNAVSICQSAGLTNVTRVELSRRFLIKPKNGENVNELDGDTKKLIACLYDSMTECIYQHPITSFTVETKPQPVFEVDILGKGRAALEMANDNLVLQLAVSTLSLLMEVIMSHDA</sequence>
<feature type="domain" description="Phosphoribosylformylglycinamidine synthase N-terminal" evidence="5">
    <location>
        <begin position="101"/>
        <end position="211"/>
    </location>
</feature>
<keyword evidence="4" id="KW-0067">ATP-binding</keyword>
<organism evidence="6 7">
    <name type="scientific">Etheostoma spectabile</name>
    <name type="common">orangethroat darter</name>
    <dbReference type="NCBI Taxonomy" id="54343"/>
    <lineage>
        <taxon>Eukaryota</taxon>
        <taxon>Metazoa</taxon>
        <taxon>Chordata</taxon>
        <taxon>Craniata</taxon>
        <taxon>Vertebrata</taxon>
        <taxon>Euteleostomi</taxon>
        <taxon>Actinopterygii</taxon>
        <taxon>Neopterygii</taxon>
        <taxon>Teleostei</taxon>
        <taxon>Neoteleostei</taxon>
        <taxon>Acanthomorphata</taxon>
        <taxon>Eupercaria</taxon>
        <taxon>Perciformes</taxon>
        <taxon>Percoidei</taxon>
        <taxon>Percidae</taxon>
        <taxon>Etheostomatinae</taxon>
        <taxon>Etheostoma</taxon>
    </lineage>
</organism>
<dbReference type="GO" id="GO:0005524">
    <property type="term" value="F:ATP binding"/>
    <property type="evidence" value="ECO:0007669"/>
    <property type="project" value="UniProtKB-KW"/>
</dbReference>
<feature type="non-terminal residue" evidence="6">
    <location>
        <position position="1"/>
    </location>
</feature>
<dbReference type="InterPro" id="IPR040707">
    <property type="entry name" value="FGAR-AT_N"/>
</dbReference>
<dbReference type="PANTHER" id="PTHR10099:SF1">
    <property type="entry name" value="PHOSPHORIBOSYLFORMYLGLYCINAMIDINE SYNTHASE"/>
    <property type="match status" value="1"/>
</dbReference>
<keyword evidence="7" id="KW-1185">Reference proteome</keyword>
<dbReference type="PANTHER" id="PTHR10099">
    <property type="entry name" value="PHOSPHORIBOSYLFORMYLGLYCINAMIDINE SYNTHASE"/>
    <property type="match status" value="1"/>
</dbReference>
<evidence type="ECO:0000259" key="5">
    <source>
        <dbReference type="Pfam" id="PF18076"/>
    </source>
</evidence>
<dbReference type="GO" id="GO:0004642">
    <property type="term" value="F:phosphoribosylformylglycinamidine synthase activity"/>
    <property type="evidence" value="ECO:0007669"/>
    <property type="project" value="TreeGrafter"/>
</dbReference>
<comment type="caution">
    <text evidence="6">The sequence shown here is derived from an EMBL/GenBank/DDBJ whole genome shotgun (WGS) entry which is preliminary data.</text>
</comment>
<protein>
    <recommendedName>
        <fullName evidence="5">Phosphoribosylformylglycinamidine synthase N-terminal domain-containing protein</fullName>
    </recommendedName>
</protein>
<dbReference type="InterPro" id="IPR036604">
    <property type="entry name" value="PurS-like_sf"/>
</dbReference>
<dbReference type="Proteomes" id="UP000327493">
    <property type="component" value="Chromosome 9"/>
</dbReference>
<keyword evidence="1" id="KW-0436">Ligase</keyword>
<accession>A0A5J5D767</accession>
<dbReference type="EMBL" id="VOFY01000009">
    <property type="protein sequence ID" value="KAA8589289.1"/>
    <property type="molecule type" value="Genomic_DNA"/>
</dbReference>